<comment type="caution">
    <text evidence="8">The sequence shown here is derived from an EMBL/GenBank/DDBJ whole genome shotgun (WGS) entry which is preliminary data.</text>
</comment>
<comment type="subcellular location">
    <subcellularLocation>
        <location evidence="1">Membrane</location>
        <topology evidence="1">Multi-pass membrane protein</topology>
    </subcellularLocation>
</comment>
<evidence type="ECO:0000313" key="8">
    <source>
        <dbReference type="EMBL" id="RSM06173.1"/>
    </source>
</evidence>
<feature type="transmembrane region" description="Helical" evidence="6">
    <location>
        <begin position="182"/>
        <end position="205"/>
    </location>
</feature>
<proteinExistence type="predicted"/>
<dbReference type="AlphaFoldDB" id="A0A428TVV8"/>
<dbReference type="InterPro" id="IPR011701">
    <property type="entry name" value="MFS"/>
</dbReference>
<keyword evidence="4 6" id="KW-0472">Membrane</keyword>
<evidence type="ECO:0000256" key="2">
    <source>
        <dbReference type="ARBA" id="ARBA00022692"/>
    </source>
</evidence>
<feature type="domain" description="Major facilitator superfamily (MFS) profile" evidence="7">
    <location>
        <begin position="31"/>
        <end position="343"/>
    </location>
</feature>
<protein>
    <recommendedName>
        <fullName evidence="7">Major facilitator superfamily (MFS) profile domain-containing protein</fullName>
    </recommendedName>
</protein>
<feature type="transmembrane region" description="Helical" evidence="6">
    <location>
        <begin position="157"/>
        <end position="176"/>
    </location>
</feature>
<name>A0A428TVV8_9HYPO</name>
<dbReference type="GO" id="GO:0022857">
    <property type="term" value="F:transmembrane transporter activity"/>
    <property type="evidence" value="ECO:0007669"/>
    <property type="project" value="InterPro"/>
</dbReference>
<evidence type="ECO:0000256" key="1">
    <source>
        <dbReference type="ARBA" id="ARBA00004141"/>
    </source>
</evidence>
<evidence type="ECO:0000256" key="3">
    <source>
        <dbReference type="ARBA" id="ARBA00022989"/>
    </source>
</evidence>
<evidence type="ECO:0000313" key="9">
    <source>
        <dbReference type="Proteomes" id="UP000287144"/>
    </source>
</evidence>
<organism evidence="8 9">
    <name type="scientific">Fusarium oligoseptatum</name>
    <dbReference type="NCBI Taxonomy" id="2604345"/>
    <lineage>
        <taxon>Eukaryota</taxon>
        <taxon>Fungi</taxon>
        <taxon>Dikarya</taxon>
        <taxon>Ascomycota</taxon>
        <taxon>Pezizomycotina</taxon>
        <taxon>Sordariomycetes</taxon>
        <taxon>Hypocreomycetidae</taxon>
        <taxon>Hypocreales</taxon>
        <taxon>Nectriaceae</taxon>
        <taxon>Fusarium</taxon>
        <taxon>Fusarium solani species complex</taxon>
    </lineage>
</organism>
<dbReference type="PANTHER" id="PTHR23502:SF74">
    <property type="entry name" value="MAJOR FACILITATOR SUPERFAMILY (MFS) PROFILE DOMAIN-CONTAINING PROTEIN"/>
    <property type="match status" value="1"/>
</dbReference>
<gene>
    <name evidence="8" type="ORF">CEP52_005849</name>
</gene>
<reference evidence="8 9" key="1">
    <citation type="submission" date="2017-06" db="EMBL/GenBank/DDBJ databases">
        <title>Comparative genomic analysis of Ambrosia Fusariam Clade fungi.</title>
        <authorList>
            <person name="Stajich J.E."/>
            <person name="Carrillo J."/>
            <person name="Kijimoto T."/>
            <person name="Eskalen A."/>
            <person name="O'Donnell K."/>
            <person name="Kasson M."/>
        </authorList>
    </citation>
    <scope>NUCLEOTIDE SEQUENCE [LARGE SCALE GENOMIC DNA]</scope>
    <source>
        <strain evidence="8 9">NRRL62579</strain>
    </source>
</reference>
<feature type="transmembrane region" description="Helical" evidence="6">
    <location>
        <begin position="68"/>
        <end position="86"/>
    </location>
</feature>
<feature type="transmembrane region" description="Helical" evidence="6">
    <location>
        <begin position="123"/>
        <end position="145"/>
    </location>
</feature>
<feature type="transmembrane region" description="Helical" evidence="6">
    <location>
        <begin position="29"/>
        <end position="48"/>
    </location>
</feature>
<dbReference type="SUPFAM" id="SSF103473">
    <property type="entry name" value="MFS general substrate transporter"/>
    <property type="match status" value="1"/>
</dbReference>
<dbReference type="Gene3D" id="1.20.1250.20">
    <property type="entry name" value="MFS general substrate transporter like domains"/>
    <property type="match status" value="1"/>
</dbReference>
<keyword evidence="5" id="KW-0325">Glycoprotein</keyword>
<dbReference type="GO" id="GO:0005886">
    <property type="term" value="C:plasma membrane"/>
    <property type="evidence" value="ECO:0007669"/>
    <property type="project" value="TreeGrafter"/>
</dbReference>
<feature type="transmembrane region" description="Helical" evidence="6">
    <location>
        <begin position="292"/>
        <end position="315"/>
    </location>
</feature>
<dbReference type="InterPro" id="IPR020846">
    <property type="entry name" value="MFS_dom"/>
</dbReference>
<feature type="transmembrane region" description="Helical" evidence="6">
    <location>
        <begin position="253"/>
        <end position="272"/>
    </location>
</feature>
<evidence type="ECO:0000256" key="6">
    <source>
        <dbReference type="SAM" id="Phobius"/>
    </source>
</evidence>
<evidence type="ECO:0000259" key="7">
    <source>
        <dbReference type="PROSITE" id="PS50850"/>
    </source>
</evidence>
<keyword evidence="2 6" id="KW-0812">Transmembrane</keyword>
<keyword evidence="3 6" id="KW-1133">Transmembrane helix</keyword>
<sequence length="343" mass="36800">MYTEDETSQESVARAESSSPTQFSSSRKALIVSIGLIVVFNGNLGSSLPSGATAEIALDLHVTKGPQLVLLNSLYIVGYAIGPLLFGPMSEHVGRRPVLVASHIGYMLFTMGCALSPKYGILLLFRTLGGLVASAPNVAVGGLFADIYDNPTQRGRAMAIFIAVALMGPPLGPLISGCTSNISWRLCFWIGVAIAGAGLPLVLLLPETYEGILNRKADHGQHGTSRVLFTPPHKGELKVVFSRPFTMLWKEPMVLFTSLYLALVYSILYLFFQAYPIIFGGIYSLSSREIGMAFLPVSAGAVIALIQFVIFDVVWGRAKAQKAAWASDDKYARLPLACVGGPL</sequence>
<dbReference type="InterPro" id="IPR036259">
    <property type="entry name" value="MFS_trans_sf"/>
</dbReference>
<dbReference type="Proteomes" id="UP000287144">
    <property type="component" value="Unassembled WGS sequence"/>
</dbReference>
<dbReference type="EMBL" id="NKCK01000047">
    <property type="protein sequence ID" value="RSM06173.1"/>
    <property type="molecule type" value="Genomic_DNA"/>
</dbReference>
<dbReference type="Pfam" id="PF07690">
    <property type="entry name" value="MFS_1"/>
    <property type="match status" value="1"/>
</dbReference>
<feature type="transmembrane region" description="Helical" evidence="6">
    <location>
        <begin position="98"/>
        <end position="117"/>
    </location>
</feature>
<dbReference type="STRING" id="1325735.A0A428TVV8"/>
<evidence type="ECO:0000256" key="5">
    <source>
        <dbReference type="ARBA" id="ARBA00023180"/>
    </source>
</evidence>
<evidence type="ECO:0000256" key="4">
    <source>
        <dbReference type="ARBA" id="ARBA00023136"/>
    </source>
</evidence>
<keyword evidence="9" id="KW-1185">Reference proteome</keyword>
<accession>A0A428TVV8</accession>
<dbReference type="PANTHER" id="PTHR23502">
    <property type="entry name" value="MAJOR FACILITATOR SUPERFAMILY"/>
    <property type="match status" value="1"/>
</dbReference>
<dbReference type="PROSITE" id="PS50850">
    <property type="entry name" value="MFS"/>
    <property type="match status" value="1"/>
</dbReference>